<evidence type="ECO:0000256" key="8">
    <source>
        <dbReference type="ARBA" id="ARBA00023288"/>
    </source>
</evidence>
<feature type="region of interest" description="Disordered" evidence="9">
    <location>
        <begin position="57"/>
        <end position="87"/>
    </location>
</feature>
<comment type="function">
    <text evidence="1">VSG forms a coat on the surface of the parasite. The trypanosome evades the immune response of the host by expressing a series of antigenically distinct VSGs from an estimated 1000 VSG genes.</text>
</comment>
<dbReference type="VEuPathDB" id="TriTrypDB:Tb427_000558600"/>
<dbReference type="GO" id="GO:0098552">
    <property type="term" value="C:side of membrane"/>
    <property type="evidence" value="ECO:0007669"/>
    <property type="project" value="UniProtKB-KW"/>
</dbReference>
<evidence type="ECO:0000259" key="11">
    <source>
        <dbReference type="Pfam" id="PF13206"/>
    </source>
</evidence>
<sequence>MIRAIATIALLSAGAASATTPADDDNITFEPARQTASADISDLLALNMSLADETWQAKFKQPKSEKSSSSDMEREQEATPGTETEVTAWTSAAEAINSKTKLDAVLKPYGYDSTNMSLLATAPQAIKHYTALAFDAQQQLAAISIGDKPDIELKQALDKAIYGAAGGYNPAATPTAGLATAAGREAVCEQSGEHNPVKTIPTMVACVCAVKKGMLAAKAPCGPNTETTVTWQPAGLPALAAWNKLRTRCPVLSDATITASKVEHALNKAKQAFYNKEINLYVGKYNSSGCNGSDNGACIKYINQAQPTYPNSTKRSGLAS</sequence>
<dbReference type="GO" id="GO:0005886">
    <property type="term" value="C:plasma membrane"/>
    <property type="evidence" value="ECO:0007669"/>
    <property type="project" value="UniProtKB-SubCell"/>
</dbReference>
<evidence type="ECO:0000256" key="3">
    <source>
        <dbReference type="ARBA" id="ARBA00022475"/>
    </source>
</evidence>
<keyword evidence="5 10" id="KW-0732">Signal</keyword>
<keyword evidence="4" id="KW-0336">GPI-anchor</keyword>
<evidence type="ECO:0000256" key="7">
    <source>
        <dbReference type="ARBA" id="ARBA00023180"/>
    </source>
</evidence>
<protein>
    <submittedName>
        <fullName evidence="12">Variant surface glycoprotein 1125.1488</fullName>
    </submittedName>
</protein>
<evidence type="ECO:0000256" key="2">
    <source>
        <dbReference type="ARBA" id="ARBA00004609"/>
    </source>
</evidence>
<reference evidence="12" key="1">
    <citation type="submission" date="2016-08" db="EMBL/GenBank/DDBJ databases">
        <title>VSG repertoire of Trypanosoma brucei EATRO 1125.</title>
        <authorList>
            <person name="Cross G.A."/>
        </authorList>
    </citation>
    <scope>NUCLEOTIDE SEQUENCE</scope>
    <source>
        <strain evidence="12">EATRO 1125</strain>
    </source>
</reference>
<evidence type="ECO:0000256" key="4">
    <source>
        <dbReference type="ARBA" id="ARBA00022622"/>
    </source>
</evidence>
<evidence type="ECO:0000256" key="6">
    <source>
        <dbReference type="ARBA" id="ARBA00023136"/>
    </source>
</evidence>
<evidence type="ECO:0000256" key="1">
    <source>
        <dbReference type="ARBA" id="ARBA00002523"/>
    </source>
</evidence>
<keyword evidence="6" id="KW-0472">Membrane</keyword>
<feature type="chain" id="PRO_5012339604" evidence="10">
    <location>
        <begin position="19"/>
        <end position="320"/>
    </location>
</feature>
<dbReference type="InterPro" id="IPR025932">
    <property type="entry name" value="Trypano_VSG_B_N_dom"/>
</dbReference>
<proteinExistence type="predicted"/>
<dbReference type="AlphaFoldDB" id="A0A1J0R7E5"/>
<feature type="signal peptide" evidence="10">
    <location>
        <begin position="1"/>
        <end position="18"/>
    </location>
</feature>
<name>A0A1J0R7E5_9TRYP</name>
<comment type="subcellular location">
    <subcellularLocation>
        <location evidence="2">Cell membrane</location>
        <topology evidence="2">Lipid-anchor</topology>
        <topology evidence="2">GPI-anchor</topology>
    </subcellularLocation>
</comment>
<feature type="compositionally biased region" description="Basic and acidic residues" evidence="9">
    <location>
        <begin position="62"/>
        <end position="77"/>
    </location>
</feature>
<organism evidence="12">
    <name type="scientific">Trypanosoma brucei</name>
    <dbReference type="NCBI Taxonomy" id="5691"/>
    <lineage>
        <taxon>Eukaryota</taxon>
        <taxon>Discoba</taxon>
        <taxon>Euglenozoa</taxon>
        <taxon>Kinetoplastea</taxon>
        <taxon>Metakinetoplastina</taxon>
        <taxon>Trypanosomatida</taxon>
        <taxon>Trypanosomatidae</taxon>
        <taxon>Trypanosoma</taxon>
    </lineage>
</organism>
<evidence type="ECO:0000256" key="10">
    <source>
        <dbReference type="SAM" id="SignalP"/>
    </source>
</evidence>
<keyword evidence="3" id="KW-1003">Cell membrane</keyword>
<dbReference type="EMBL" id="KX699726">
    <property type="protein sequence ID" value="APD73682.1"/>
    <property type="molecule type" value="Genomic_DNA"/>
</dbReference>
<feature type="domain" description="Trypanosome variant surface glycoprotein B-type N-terminal" evidence="11">
    <location>
        <begin position="26"/>
        <end position="306"/>
    </location>
</feature>
<evidence type="ECO:0000256" key="9">
    <source>
        <dbReference type="SAM" id="MobiDB-lite"/>
    </source>
</evidence>
<dbReference type="Pfam" id="PF13206">
    <property type="entry name" value="VSG_B"/>
    <property type="match status" value="1"/>
</dbReference>
<keyword evidence="7" id="KW-0325">Glycoprotein</keyword>
<evidence type="ECO:0000313" key="12">
    <source>
        <dbReference type="EMBL" id="APD73682.1"/>
    </source>
</evidence>
<evidence type="ECO:0000256" key="5">
    <source>
        <dbReference type="ARBA" id="ARBA00022729"/>
    </source>
</evidence>
<accession>A0A1J0R7E5</accession>
<keyword evidence="8" id="KW-0449">Lipoprotein</keyword>